<reference evidence="1" key="1">
    <citation type="journal article" date="2012" name="PLoS ONE">
        <title>Gene sets for utilization of primary and secondary nutrition supplies in the distal gut of endangered iberian lynx.</title>
        <authorList>
            <person name="Alcaide M."/>
            <person name="Messina E."/>
            <person name="Richter M."/>
            <person name="Bargiela R."/>
            <person name="Peplies J."/>
            <person name="Huws S.A."/>
            <person name="Newbold C.J."/>
            <person name="Golyshin P.N."/>
            <person name="Simon M.A."/>
            <person name="Lopez G."/>
            <person name="Yakimov M.M."/>
            <person name="Ferrer M."/>
        </authorList>
    </citation>
    <scope>NUCLEOTIDE SEQUENCE</scope>
</reference>
<comment type="caution">
    <text evidence="1">The sequence shown here is derived from an EMBL/GenBank/DDBJ whole genome shotgun (WGS) entry which is preliminary data.</text>
</comment>
<evidence type="ECO:0000313" key="1">
    <source>
        <dbReference type="EMBL" id="EJX03282.1"/>
    </source>
</evidence>
<dbReference type="AlphaFoldDB" id="J9G7Q7"/>
<sequence>MFSGGRKLCPFALPNDTFANGLDFFPTIDCSPAILYSTPQYTLKIKKRLHPEGCRRLYENIY</sequence>
<organism evidence="1">
    <name type="scientific">gut metagenome</name>
    <dbReference type="NCBI Taxonomy" id="749906"/>
    <lineage>
        <taxon>unclassified sequences</taxon>
        <taxon>metagenomes</taxon>
        <taxon>organismal metagenomes</taxon>
    </lineage>
</organism>
<accession>J9G7Q7</accession>
<name>J9G7Q7_9ZZZZ</name>
<gene>
    <name evidence="1" type="ORF">EVA_08611</name>
</gene>
<dbReference type="EMBL" id="AMCI01002221">
    <property type="protein sequence ID" value="EJX03282.1"/>
    <property type="molecule type" value="Genomic_DNA"/>
</dbReference>
<proteinExistence type="predicted"/>
<protein>
    <submittedName>
        <fullName evidence="1">Uncharacterized protein</fullName>
    </submittedName>
</protein>